<dbReference type="PANTHER" id="PTHR35146">
    <property type="entry name" value="UPF0178 PROTEIN YAII"/>
    <property type="match status" value="1"/>
</dbReference>
<accession>A0ABS4G559</accession>
<comment type="similarity">
    <text evidence="1 2">Belongs to the UPF0178 family.</text>
</comment>
<dbReference type="InterPro" id="IPR003791">
    <property type="entry name" value="UPF0178"/>
</dbReference>
<evidence type="ECO:0000256" key="1">
    <source>
        <dbReference type="ARBA" id="ARBA00008522"/>
    </source>
</evidence>
<dbReference type="Proteomes" id="UP001519271">
    <property type="component" value="Unassembled WGS sequence"/>
</dbReference>
<evidence type="ECO:0000313" key="4">
    <source>
        <dbReference type="Proteomes" id="UP001519271"/>
    </source>
</evidence>
<name>A0ABS4G559_9CLOT</name>
<gene>
    <name evidence="3" type="ORF">J2Z34_002154</name>
</gene>
<comment type="caution">
    <text evidence="3">The sequence shown here is derived from an EMBL/GenBank/DDBJ whole genome shotgun (WGS) entry which is preliminary data.</text>
</comment>
<reference evidence="3 4" key="1">
    <citation type="submission" date="2021-03" db="EMBL/GenBank/DDBJ databases">
        <title>Genomic Encyclopedia of Type Strains, Phase IV (KMG-IV): sequencing the most valuable type-strain genomes for metagenomic binning, comparative biology and taxonomic classification.</title>
        <authorList>
            <person name="Goeker M."/>
        </authorList>
    </citation>
    <scope>NUCLEOTIDE SEQUENCE [LARGE SCALE GENOMIC DNA]</scope>
    <source>
        <strain evidence="3 4">DSM 6139</strain>
    </source>
</reference>
<evidence type="ECO:0000313" key="3">
    <source>
        <dbReference type="EMBL" id="MBP1919664.1"/>
    </source>
</evidence>
<dbReference type="Pfam" id="PF02639">
    <property type="entry name" value="DUF188"/>
    <property type="match status" value="1"/>
</dbReference>
<proteinExistence type="inferred from homology"/>
<organism evidence="3 4">
    <name type="scientific">Youngiibacter multivorans</name>
    <dbReference type="NCBI Taxonomy" id="937251"/>
    <lineage>
        <taxon>Bacteria</taxon>
        <taxon>Bacillati</taxon>
        <taxon>Bacillota</taxon>
        <taxon>Clostridia</taxon>
        <taxon>Eubacteriales</taxon>
        <taxon>Clostridiaceae</taxon>
        <taxon>Youngiibacter</taxon>
    </lineage>
</organism>
<sequence>MKIYIDADGCPVAKLTVEIAKKYGVGAVIVKNYAHEITDDYAQIVTVDISSDSADLAIANMISKGDILVTQDYGLAAMAMTRGANCINQNGLVMDGRNIDSLLDKRHVNRKMRKDKKIYTKIPKRTSADDESFKASLLRLIESLVNR</sequence>
<dbReference type="PANTHER" id="PTHR35146:SF1">
    <property type="entry name" value="UPF0178 PROTEIN YAII"/>
    <property type="match status" value="1"/>
</dbReference>
<evidence type="ECO:0000256" key="2">
    <source>
        <dbReference type="HAMAP-Rule" id="MF_00489"/>
    </source>
</evidence>
<dbReference type="RefSeq" id="WP_209459857.1">
    <property type="nucleotide sequence ID" value="NZ_JAGGKC010000017.1"/>
</dbReference>
<dbReference type="EMBL" id="JAGGKC010000017">
    <property type="protein sequence ID" value="MBP1919664.1"/>
    <property type="molecule type" value="Genomic_DNA"/>
</dbReference>
<dbReference type="HAMAP" id="MF_00489">
    <property type="entry name" value="UPF0178"/>
    <property type="match status" value="1"/>
</dbReference>
<protein>
    <recommendedName>
        <fullName evidence="2">UPF0178 protein J2Z34_002154</fullName>
    </recommendedName>
</protein>
<keyword evidence="4" id="KW-1185">Reference proteome</keyword>